<dbReference type="EMBL" id="CAJJDN010000143">
    <property type="protein sequence ID" value="CAD8123125.1"/>
    <property type="molecule type" value="Genomic_DNA"/>
</dbReference>
<name>A0A8S1R766_9CILI</name>
<protein>
    <submittedName>
        <fullName evidence="1">Uncharacterized protein</fullName>
    </submittedName>
</protein>
<proteinExistence type="predicted"/>
<reference evidence="1" key="1">
    <citation type="submission" date="2021-01" db="EMBL/GenBank/DDBJ databases">
        <authorList>
            <consortium name="Genoscope - CEA"/>
            <person name="William W."/>
        </authorList>
    </citation>
    <scope>NUCLEOTIDE SEQUENCE</scope>
</reference>
<sequence>MIVLGLIRDLHQKNQIDTKKLLTIMTKQFKQILKMIWLGITKVIDSLDQSIQINSKNAYAFENKGKNKQKIKGFALIIQIVNMLLHQLKESIKIFLFMLNL</sequence>
<dbReference type="Proteomes" id="UP000692954">
    <property type="component" value="Unassembled WGS sequence"/>
</dbReference>
<evidence type="ECO:0000313" key="2">
    <source>
        <dbReference type="Proteomes" id="UP000692954"/>
    </source>
</evidence>
<dbReference type="AlphaFoldDB" id="A0A8S1R766"/>
<keyword evidence="2" id="KW-1185">Reference proteome</keyword>
<evidence type="ECO:0000313" key="1">
    <source>
        <dbReference type="EMBL" id="CAD8123125.1"/>
    </source>
</evidence>
<gene>
    <name evidence="1" type="ORF">PSON_ATCC_30995.1.T1430001</name>
</gene>
<comment type="caution">
    <text evidence="1">The sequence shown here is derived from an EMBL/GenBank/DDBJ whole genome shotgun (WGS) entry which is preliminary data.</text>
</comment>
<organism evidence="1 2">
    <name type="scientific">Paramecium sonneborni</name>
    <dbReference type="NCBI Taxonomy" id="65129"/>
    <lineage>
        <taxon>Eukaryota</taxon>
        <taxon>Sar</taxon>
        <taxon>Alveolata</taxon>
        <taxon>Ciliophora</taxon>
        <taxon>Intramacronucleata</taxon>
        <taxon>Oligohymenophorea</taxon>
        <taxon>Peniculida</taxon>
        <taxon>Parameciidae</taxon>
        <taxon>Paramecium</taxon>
    </lineage>
</organism>
<accession>A0A8S1R766</accession>